<evidence type="ECO:0000313" key="3">
    <source>
        <dbReference type="Proteomes" id="UP000660862"/>
    </source>
</evidence>
<dbReference type="PROSITE" id="PS51257">
    <property type="entry name" value="PROKAR_LIPOPROTEIN"/>
    <property type="match status" value="1"/>
</dbReference>
<keyword evidence="3" id="KW-1185">Reference proteome</keyword>
<dbReference type="EMBL" id="BMER01000001">
    <property type="protein sequence ID" value="GGG83395.1"/>
    <property type="molecule type" value="Genomic_DNA"/>
</dbReference>
<protein>
    <recommendedName>
        <fullName evidence="4">Collagen triple helix repeat-containing protein</fullName>
    </recommendedName>
</protein>
<evidence type="ECO:0000256" key="1">
    <source>
        <dbReference type="SAM" id="MobiDB-lite"/>
    </source>
</evidence>
<feature type="region of interest" description="Disordered" evidence="1">
    <location>
        <begin position="23"/>
        <end position="105"/>
    </location>
</feature>
<sequence>MLFIKVCVITIAIAGMSISCTKEGAVGPQGEQGELGAKGDKGDRGETGARGATGAKGDKGDRGETGARGATGAKGDKGDTGATGAQGPVGPRGATGSQGPKGDPGSANVIYSGWITLPSTPSVTSYEIAAPKLTQAIFDRGQIAVYMRVDNHGTYEVVQLGEGWLSSATYKIGYRARVGSLVLTSENTSLNGYSYRYVLIPGGISAQANVNTANYQAVKQAYGIID</sequence>
<evidence type="ECO:0000313" key="2">
    <source>
        <dbReference type="EMBL" id="GGG83395.1"/>
    </source>
</evidence>
<name>A0A917M756_9SPHI</name>
<dbReference type="Pfam" id="PF01391">
    <property type="entry name" value="Collagen"/>
    <property type="match status" value="1"/>
</dbReference>
<evidence type="ECO:0008006" key="4">
    <source>
        <dbReference type="Google" id="ProtNLM"/>
    </source>
</evidence>
<dbReference type="GO" id="GO:0005615">
    <property type="term" value="C:extracellular space"/>
    <property type="evidence" value="ECO:0007669"/>
    <property type="project" value="TreeGrafter"/>
</dbReference>
<proteinExistence type="predicted"/>
<dbReference type="PANTHER" id="PTHR24023:SF1082">
    <property type="entry name" value="COLLAGEN TRIPLE HELIX REPEAT"/>
    <property type="match status" value="1"/>
</dbReference>
<dbReference type="Gene3D" id="1.20.5.320">
    <property type="entry name" value="6-Phosphogluconate Dehydrogenase, domain 3"/>
    <property type="match status" value="1"/>
</dbReference>
<dbReference type="InterPro" id="IPR050149">
    <property type="entry name" value="Collagen_superfamily"/>
</dbReference>
<dbReference type="PANTHER" id="PTHR24023">
    <property type="entry name" value="COLLAGEN ALPHA"/>
    <property type="match status" value="1"/>
</dbReference>
<reference evidence="2" key="1">
    <citation type="journal article" date="2014" name="Int. J. Syst. Evol. Microbiol.">
        <title>Complete genome sequence of Corynebacterium casei LMG S-19264T (=DSM 44701T), isolated from a smear-ripened cheese.</title>
        <authorList>
            <consortium name="US DOE Joint Genome Institute (JGI-PGF)"/>
            <person name="Walter F."/>
            <person name="Albersmeier A."/>
            <person name="Kalinowski J."/>
            <person name="Ruckert C."/>
        </authorList>
    </citation>
    <scope>NUCLEOTIDE SEQUENCE</scope>
    <source>
        <strain evidence="2">CGMCC 1.12195</strain>
    </source>
</reference>
<accession>A0A917M756</accession>
<organism evidence="2 3">
    <name type="scientific">Parapedobacter pyrenivorans</name>
    <dbReference type="NCBI Taxonomy" id="1305674"/>
    <lineage>
        <taxon>Bacteria</taxon>
        <taxon>Pseudomonadati</taxon>
        <taxon>Bacteroidota</taxon>
        <taxon>Sphingobacteriia</taxon>
        <taxon>Sphingobacteriales</taxon>
        <taxon>Sphingobacteriaceae</taxon>
        <taxon>Parapedobacter</taxon>
    </lineage>
</organism>
<gene>
    <name evidence="2" type="ORF">GCM10007415_15560</name>
</gene>
<reference evidence="2" key="2">
    <citation type="submission" date="2020-09" db="EMBL/GenBank/DDBJ databases">
        <authorList>
            <person name="Sun Q."/>
            <person name="Zhou Y."/>
        </authorList>
    </citation>
    <scope>NUCLEOTIDE SEQUENCE</scope>
    <source>
        <strain evidence="2">CGMCC 1.12195</strain>
    </source>
</reference>
<dbReference type="AlphaFoldDB" id="A0A917M756"/>
<dbReference type="InterPro" id="IPR008160">
    <property type="entry name" value="Collagen"/>
</dbReference>
<dbReference type="GO" id="GO:0031012">
    <property type="term" value="C:extracellular matrix"/>
    <property type="evidence" value="ECO:0007669"/>
    <property type="project" value="TreeGrafter"/>
</dbReference>
<feature type="compositionally biased region" description="Basic and acidic residues" evidence="1">
    <location>
        <begin position="37"/>
        <end position="47"/>
    </location>
</feature>
<dbReference type="Proteomes" id="UP000660862">
    <property type="component" value="Unassembled WGS sequence"/>
</dbReference>
<feature type="compositionally biased region" description="Basic and acidic residues" evidence="1">
    <location>
        <begin position="56"/>
        <end position="65"/>
    </location>
</feature>
<comment type="caution">
    <text evidence="2">The sequence shown here is derived from an EMBL/GenBank/DDBJ whole genome shotgun (WGS) entry which is preliminary data.</text>
</comment>